<protein>
    <recommendedName>
        <fullName evidence="2">C-type lectin domain-containing protein</fullName>
    </recommendedName>
</protein>
<dbReference type="AlphaFoldDB" id="A0AAV2RW89"/>
<dbReference type="InterPro" id="IPR016186">
    <property type="entry name" value="C-type_lectin-like/link_sf"/>
</dbReference>
<dbReference type="Gene3D" id="3.10.100.10">
    <property type="entry name" value="Mannose-Binding Protein A, subunit A"/>
    <property type="match status" value="4"/>
</dbReference>
<dbReference type="InterPro" id="IPR001304">
    <property type="entry name" value="C-type_lectin-like"/>
</dbReference>
<feature type="domain" description="C-type lectin" evidence="2">
    <location>
        <begin position="356"/>
        <end position="483"/>
    </location>
</feature>
<dbReference type="SUPFAM" id="SSF56436">
    <property type="entry name" value="C-type lectin-like"/>
    <property type="match status" value="4"/>
</dbReference>
<evidence type="ECO:0000259" key="2">
    <source>
        <dbReference type="PROSITE" id="PS50041"/>
    </source>
</evidence>
<accession>A0AAV2RW89</accession>
<proteinExistence type="predicted"/>
<feature type="domain" description="C-type lectin" evidence="2">
    <location>
        <begin position="99"/>
        <end position="199"/>
    </location>
</feature>
<dbReference type="PANTHER" id="PTHR45710:SF26">
    <property type="entry name" value="RH26557P"/>
    <property type="match status" value="1"/>
</dbReference>
<comment type="caution">
    <text evidence="3">The sequence shown here is derived from an EMBL/GenBank/DDBJ whole genome shotgun (WGS) entry which is preliminary data.</text>
</comment>
<gene>
    <name evidence="3" type="ORF">MNOR_LOCUS29367</name>
</gene>
<feature type="compositionally biased region" description="Low complexity" evidence="1">
    <location>
        <begin position="288"/>
        <end position="318"/>
    </location>
</feature>
<evidence type="ECO:0000313" key="3">
    <source>
        <dbReference type="EMBL" id="CAL4144024.1"/>
    </source>
</evidence>
<feature type="domain" description="C-type lectin" evidence="2">
    <location>
        <begin position="496"/>
        <end position="604"/>
    </location>
</feature>
<dbReference type="EMBL" id="CAXKWB010033920">
    <property type="protein sequence ID" value="CAL4144024.1"/>
    <property type="molecule type" value="Genomic_DNA"/>
</dbReference>
<organism evidence="3 4">
    <name type="scientific">Meganyctiphanes norvegica</name>
    <name type="common">Northern krill</name>
    <name type="synonym">Thysanopoda norvegica</name>
    <dbReference type="NCBI Taxonomy" id="48144"/>
    <lineage>
        <taxon>Eukaryota</taxon>
        <taxon>Metazoa</taxon>
        <taxon>Ecdysozoa</taxon>
        <taxon>Arthropoda</taxon>
        <taxon>Crustacea</taxon>
        <taxon>Multicrustacea</taxon>
        <taxon>Malacostraca</taxon>
        <taxon>Eumalacostraca</taxon>
        <taxon>Eucarida</taxon>
        <taxon>Euphausiacea</taxon>
        <taxon>Euphausiidae</taxon>
        <taxon>Meganyctiphanes</taxon>
    </lineage>
</organism>
<reference evidence="3 4" key="1">
    <citation type="submission" date="2024-05" db="EMBL/GenBank/DDBJ databases">
        <authorList>
            <person name="Wallberg A."/>
        </authorList>
    </citation>
    <scope>NUCLEOTIDE SEQUENCE [LARGE SCALE GENOMIC DNA]</scope>
</reference>
<evidence type="ECO:0000256" key="1">
    <source>
        <dbReference type="SAM" id="MobiDB-lite"/>
    </source>
</evidence>
<keyword evidence="4" id="KW-1185">Reference proteome</keyword>
<evidence type="ECO:0000313" key="4">
    <source>
        <dbReference type="Proteomes" id="UP001497623"/>
    </source>
</evidence>
<feature type="region of interest" description="Disordered" evidence="1">
    <location>
        <begin position="265"/>
        <end position="330"/>
    </location>
</feature>
<dbReference type="CDD" id="cd00037">
    <property type="entry name" value="CLECT"/>
    <property type="match status" value="2"/>
</dbReference>
<dbReference type="PANTHER" id="PTHR45710">
    <property type="entry name" value="C-TYPE LECTIN DOMAIN-CONTAINING PROTEIN 180"/>
    <property type="match status" value="1"/>
</dbReference>
<sequence length="640" mass="72907">MDDHLLLTNVSTKLVPYWVGGTTNFGIEWYWEDGRPISTVAPYWDYSEPSDISNKCLALDIHDSAFYSRAYLFSHDCGKSAKFICQVGSIDCPNAFEQIGSYCYFKSWENSVPKLGWQSSRDFCTTLDVFEGFQSDLAVMGMQNQDDYLLIKSIFENEDPLDRVWLGAMHEDQNTIDNFEWIDGRDLPVESYYWGYDEPKKMSEFNSVYLYHQKLPMNSFVRIGLGVGSEGSNDFLCQLFLLPAATSTTTTNPTTITTKATFKMTKPPTTTTNPTTITTKSTTKKTTTKPTTKTTKYTTTTTKATTKTTKSSTTNTKPPTTPAEHLNTTTYPYPTTIKHSTTPSYTIECLPHFEIIGESCYLFSSLELDHVSASKYCRSLGVGHIYTISLAMLDLNNINDQSLLTEIASRKAPYRVGGEISFGFEWIWEDGRIINPVAPYWDFDEPNDIGNKCLMADVHNSSYYHRAYLYDSSCDTPMKFICQEGNIQCPSGFLQIGSYCYFKSWTNGVPNLGWEEARDFCRSLDVHEDFTVDLAIMDLDDQDDYQLIANIVSQEDADGFIWIGATEEDELIEDNFKWIDGRDLSEYSYYWKFDQPQKRSTKSNVYLSHHKLTINNITRINLAEDADGNYAFLCQAFKVL</sequence>
<feature type="compositionally biased region" description="Low complexity" evidence="1">
    <location>
        <begin position="265"/>
        <end position="281"/>
    </location>
</feature>
<name>A0AAV2RW89_MEGNR</name>
<dbReference type="InterPro" id="IPR016187">
    <property type="entry name" value="CTDL_fold"/>
</dbReference>
<dbReference type="Proteomes" id="UP001497623">
    <property type="component" value="Unassembled WGS sequence"/>
</dbReference>
<dbReference type="InterPro" id="IPR050828">
    <property type="entry name" value="C-type_lectin/matrix_domain"/>
</dbReference>
<dbReference type="PROSITE" id="PS50041">
    <property type="entry name" value="C_TYPE_LECTIN_2"/>
    <property type="match status" value="4"/>
</dbReference>
<dbReference type="SMART" id="SM00034">
    <property type="entry name" value="CLECT"/>
    <property type="match status" value="3"/>
</dbReference>
<feature type="domain" description="C-type lectin" evidence="2">
    <location>
        <begin position="1"/>
        <end position="86"/>
    </location>
</feature>